<dbReference type="PANTHER" id="PTHR41368:SF1">
    <property type="entry name" value="PROTEIN YGHO"/>
    <property type="match status" value="1"/>
</dbReference>
<proteinExistence type="predicted"/>
<reference evidence="1" key="1">
    <citation type="submission" date="2019-08" db="EMBL/GenBank/DDBJ databases">
        <authorList>
            <person name="Kucharzyk K."/>
            <person name="Murdoch R.W."/>
            <person name="Higgins S."/>
            <person name="Loffler F."/>
        </authorList>
    </citation>
    <scope>NUCLEOTIDE SEQUENCE</scope>
</reference>
<dbReference type="Gene3D" id="3.40.630.30">
    <property type="match status" value="1"/>
</dbReference>
<sequence>MLFFQSVSLAFEINVYICQSNTYERMSVEIKEVKSKKELKQFVKFNIELYKDCPYHVPGIIEEEMVTLSRDKNPAFELCETIYFLALRDNRIVGRIAGIINRKSNEIWKQNHARFGFVDFIDDKEVVDALFAAVENWAKSKGMNAVHGPMGFTDLDQEGMLVEGFDQLATMATIYNYPYYPVHLERLGYVKDQDWHEFKIYIPEKTPEKHERIAEIVKAKHGLKVMKFTRTKDIMPYVQQIFDTLNKAYTPLYGFVPLTQKQIDYYVKMYIPMLRLDLVTLIIREADDAVIGFGITLPSLSEAMKKAKGSLFPFGFIHLLKALKTKPKVVDLYLIGVLPEYQNKGVNALIFNDLIPIYRSLGVEYGESNPELETNSAVQAQWDYFKREHHKTRRAFIKELK</sequence>
<comment type="caution">
    <text evidence="1">The sequence shown here is derived from an EMBL/GenBank/DDBJ whole genome shotgun (WGS) entry which is preliminary data.</text>
</comment>
<evidence type="ECO:0008006" key="2">
    <source>
        <dbReference type="Google" id="ProtNLM"/>
    </source>
</evidence>
<name>A0A644UYN9_9ZZZZ</name>
<dbReference type="AlphaFoldDB" id="A0A644UYN9"/>
<dbReference type="SUPFAM" id="SSF55729">
    <property type="entry name" value="Acyl-CoA N-acyltransferases (Nat)"/>
    <property type="match status" value="1"/>
</dbReference>
<protein>
    <recommendedName>
        <fullName evidence="2">N-acetyltransferase domain-containing protein</fullName>
    </recommendedName>
</protein>
<dbReference type="InterPro" id="IPR016181">
    <property type="entry name" value="Acyl_CoA_acyltransferase"/>
</dbReference>
<dbReference type="InterPro" id="IPR039968">
    <property type="entry name" value="BcerS-like"/>
</dbReference>
<gene>
    <name evidence="1" type="ORF">SDC9_30163</name>
</gene>
<dbReference type="EMBL" id="VSSQ01000186">
    <property type="protein sequence ID" value="MPL84199.1"/>
    <property type="molecule type" value="Genomic_DNA"/>
</dbReference>
<dbReference type="PANTHER" id="PTHR41368">
    <property type="entry name" value="PROTEIN YGHO"/>
    <property type="match status" value="1"/>
</dbReference>
<evidence type="ECO:0000313" key="1">
    <source>
        <dbReference type="EMBL" id="MPL84199.1"/>
    </source>
</evidence>
<accession>A0A644UYN9</accession>
<organism evidence="1">
    <name type="scientific">bioreactor metagenome</name>
    <dbReference type="NCBI Taxonomy" id="1076179"/>
    <lineage>
        <taxon>unclassified sequences</taxon>
        <taxon>metagenomes</taxon>
        <taxon>ecological metagenomes</taxon>
    </lineage>
</organism>